<organism evidence="2 3">
    <name type="scientific">Alicyclobacillus hesperidum</name>
    <dbReference type="NCBI Taxonomy" id="89784"/>
    <lineage>
        <taxon>Bacteria</taxon>
        <taxon>Bacillati</taxon>
        <taxon>Bacillota</taxon>
        <taxon>Bacilli</taxon>
        <taxon>Bacillales</taxon>
        <taxon>Alicyclobacillaceae</taxon>
        <taxon>Alicyclobacillus</taxon>
    </lineage>
</organism>
<evidence type="ECO:0000313" key="3">
    <source>
        <dbReference type="Proteomes" id="UP000182589"/>
    </source>
</evidence>
<evidence type="ECO:0000313" key="2">
    <source>
        <dbReference type="EMBL" id="SDW38333.1"/>
    </source>
</evidence>
<dbReference type="EMBL" id="FNOJ01000005">
    <property type="protein sequence ID" value="SDW38333.1"/>
    <property type="molecule type" value="Genomic_DNA"/>
</dbReference>
<name>A0A1H2T2Z9_9BACL</name>
<reference evidence="3" key="2">
    <citation type="submission" date="2016-10" db="EMBL/GenBank/DDBJ databases">
        <authorList>
            <person name="Varghese N."/>
        </authorList>
    </citation>
    <scope>NUCLEOTIDE SEQUENCE [LARGE SCALE GENOMIC DNA]</scope>
    <source>
        <strain evidence="3">DSM 12489</strain>
    </source>
</reference>
<accession>A0A1H2T2Z9</accession>
<dbReference type="Proteomes" id="UP001157137">
    <property type="component" value="Unassembled WGS sequence"/>
</dbReference>
<dbReference type="EMBL" id="BSRA01000007">
    <property type="protein sequence ID" value="GLV13739.1"/>
    <property type="molecule type" value="Genomic_DNA"/>
</dbReference>
<reference evidence="2" key="1">
    <citation type="submission" date="2016-10" db="EMBL/GenBank/DDBJ databases">
        <authorList>
            <person name="de Groot N.N."/>
        </authorList>
    </citation>
    <scope>NUCLEOTIDE SEQUENCE [LARGE SCALE GENOMIC DNA]</scope>
    <source>
        <strain evidence="2">DSM 12489</strain>
    </source>
</reference>
<proteinExistence type="predicted"/>
<sequence>MFVTVNRTEQVIEAEALLVDKDCKPYTESLNLSAAGAKVGRQGSVHGSLRIKPY</sequence>
<keyword evidence="3" id="KW-1185">Reference proteome</keyword>
<evidence type="ECO:0000313" key="1">
    <source>
        <dbReference type="EMBL" id="GLV13739.1"/>
    </source>
</evidence>
<protein>
    <submittedName>
        <fullName evidence="2">Mercuric reductase</fullName>
    </submittedName>
</protein>
<dbReference type="AlphaFoldDB" id="A0A1H2T2Z9"/>
<reference evidence="1" key="3">
    <citation type="submission" date="2023-02" db="EMBL/GenBank/DDBJ databases">
        <title>Proposal of a novel subspecies: Alicyclobacillus hesperidum subspecies aegle.</title>
        <authorList>
            <person name="Goto K."/>
            <person name="Fujii T."/>
            <person name="Yasui K."/>
            <person name="Mochida K."/>
            <person name="Kato-Tanaka Y."/>
            <person name="Morohoshi S."/>
            <person name="An S.Y."/>
            <person name="Kasai H."/>
            <person name="Yokota A."/>
        </authorList>
    </citation>
    <scope>NUCLEOTIDE SEQUENCE</scope>
    <source>
        <strain evidence="1">DSM 12766</strain>
    </source>
</reference>
<dbReference type="Proteomes" id="UP000182589">
    <property type="component" value="Unassembled WGS sequence"/>
</dbReference>
<gene>
    <name evidence="1" type="ORF">Heshes_14230</name>
    <name evidence="2" type="ORF">SAMN04489725_10555</name>
</gene>